<feature type="region of interest" description="Disordered" evidence="3">
    <location>
        <begin position="134"/>
        <end position="154"/>
    </location>
</feature>
<keyword evidence="2" id="KW-1015">Disulfide bond</keyword>
<keyword evidence="1" id="KW-0732">Signal</keyword>
<dbReference type="SMART" id="SM00409">
    <property type="entry name" value="IG"/>
    <property type="match status" value="2"/>
</dbReference>
<accession>A0ABM4BXX0</accession>
<sequence length="614" mass="69608">MSAAKVTTNVAVIIVLVIVLIVRDRENSNEILKLKSVVQNECSSRINHRSKRDTTTQDKEAILFFLRKRIDRLLLDKINLLLPDVLKSMPARTLCQCENITETTVNVTHFIVNDVNVTQSRVNHNAVEEIKLTKCQKGERGPKGDQGSRGQKGERGLGLIEPQVRVADLNITAYIAGKMTLMCSFFGNPVPSVEWSVNGVNHDIKTKVIESSSEVISYFTISNISFHENHGNVSCSAKSILGQITKSGFIDVHVKPKVSFSSSIFYVDLASNVTFPTCNVLSNPPAKVTWRKGFGEIQKSRSVVSENGNFIITDVQVEDDGFYVCTAENYLGSDSVIIQLKTNPLKISHGSPTEAVLFNYPQTLWCGTYGRTEKISAKWRSLITNQVIEHTEFKTKLFLNTTIRITKGGTYSCEFTDGVTVIERISIIKSFIFPSNILKTPDEYKKIYELLKEVDAPTSSISQCMQMNEYSDYEVSSFWRSFQNCYYYKNTLVLVKVKDQNWILGGFTDIQWSNLQHLSSKKTFVFTTYPDFKIKTKDLSRTQPCLKTMSGRNYPCFGFQEFTFEELDISSNFGHKIISNYDYNKKYKAVIKSNRLLGSEMTVHIQNIEVFYLT</sequence>
<dbReference type="PANTHER" id="PTHR45080">
    <property type="entry name" value="CONTACTIN 5"/>
    <property type="match status" value="1"/>
</dbReference>
<dbReference type="SUPFAM" id="SSF48726">
    <property type="entry name" value="Immunoglobulin"/>
    <property type="match status" value="2"/>
</dbReference>
<feature type="domain" description="Ig-like" evidence="5">
    <location>
        <begin position="162"/>
        <end position="245"/>
    </location>
</feature>
<organism evidence="6 7">
    <name type="scientific">Hydra vulgaris</name>
    <name type="common">Hydra</name>
    <name type="synonym">Hydra attenuata</name>
    <dbReference type="NCBI Taxonomy" id="6087"/>
    <lineage>
        <taxon>Eukaryota</taxon>
        <taxon>Metazoa</taxon>
        <taxon>Cnidaria</taxon>
        <taxon>Hydrozoa</taxon>
        <taxon>Hydroidolina</taxon>
        <taxon>Anthoathecata</taxon>
        <taxon>Aplanulata</taxon>
        <taxon>Hydridae</taxon>
        <taxon>Hydra</taxon>
    </lineage>
</organism>
<dbReference type="InterPro" id="IPR050958">
    <property type="entry name" value="Cell_Adh-Cytoskel_Orgn"/>
</dbReference>
<gene>
    <name evidence="7" type="primary">LOC136080802</name>
</gene>
<evidence type="ECO:0000313" key="6">
    <source>
        <dbReference type="Proteomes" id="UP001652625"/>
    </source>
</evidence>
<dbReference type="InterPro" id="IPR013783">
    <property type="entry name" value="Ig-like_fold"/>
</dbReference>
<keyword evidence="4" id="KW-0812">Transmembrane</keyword>
<dbReference type="InterPro" id="IPR003598">
    <property type="entry name" value="Ig_sub2"/>
</dbReference>
<dbReference type="PROSITE" id="PS50835">
    <property type="entry name" value="IG_LIKE"/>
    <property type="match status" value="3"/>
</dbReference>
<protein>
    <submittedName>
        <fullName evidence="7">Uncharacterized protein LOC136080802 isoform X4</fullName>
    </submittedName>
</protein>
<dbReference type="InterPro" id="IPR007110">
    <property type="entry name" value="Ig-like_dom"/>
</dbReference>
<keyword evidence="4" id="KW-1133">Transmembrane helix</keyword>
<dbReference type="SMART" id="SM00408">
    <property type="entry name" value="IGc2"/>
    <property type="match status" value="2"/>
</dbReference>
<feature type="domain" description="Ig-like" evidence="5">
    <location>
        <begin position="350"/>
        <end position="426"/>
    </location>
</feature>
<evidence type="ECO:0000256" key="3">
    <source>
        <dbReference type="SAM" id="MobiDB-lite"/>
    </source>
</evidence>
<feature type="domain" description="Ig-like" evidence="5">
    <location>
        <begin position="256"/>
        <end position="343"/>
    </location>
</feature>
<dbReference type="PANTHER" id="PTHR45080:SF8">
    <property type="entry name" value="IG-LIKE DOMAIN-CONTAINING PROTEIN"/>
    <property type="match status" value="1"/>
</dbReference>
<evidence type="ECO:0000259" key="5">
    <source>
        <dbReference type="PROSITE" id="PS50835"/>
    </source>
</evidence>
<dbReference type="InterPro" id="IPR036179">
    <property type="entry name" value="Ig-like_dom_sf"/>
</dbReference>
<name>A0ABM4BXX0_HYDVU</name>
<evidence type="ECO:0000256" key="4">
    <source>
        <dbReference type="SAM" id="Phobius"/>
    </source>
</evidence>
<dbReference type="Gene3D" id="2.60.40.10">
    <property type="entry name" value="Immunoglobulins"/>
    <property type="match status" value="2"/>
</dbReference>
<dbReference type="InterPro" id="IPR003599">
    <property type="entry name" value="Ig_sub"/>
</dbReference>
<dbReference type="Pfam" id="PF13927">
    <property type="entry name" value="Ig_3"/>
    <property type="match status" value="2"/>
</dbReference>
<keyword evidence="6" id="KW-1185">Reference proteome</keyword>
<evidence type="ECO:0000256" key="1">
    <source>
        <dbReference type="ARBA" id="ARBA00022729"/>
    </source>
</evidence>
<dbReference type="RefSeq" id="XP_065654064.1">
    <property type="nucleotide sequence ID" value="XM_065797992.1"/>
</dbReference>
<evidence type="ECO:0000313" key="7">
    <source>
        <dbReference type="RefSeq" id="XP_065654064.1"/>
    </source>
</evidence>
<feature type="compositionally biased region" description="Basic and acidic residues" evidence="3">
    <location>
        <begin position="134"/>
        <end position="143"/>
    </location>
</feature>
<keyword evidence="4" id="KW-0472">Membrane</keyword>
<dbReference type="InterPro" id="IPR006571">
    <property type="entry name" value="TLDc_dom"/>
</dbReference>
<proteinExistence type="predicted"/>
<dbReference type="Pfam" id="PF07534">
    <property type="entry name" value="TLD"/>
    <property type="match status" value="1"/>
</dbReference>
<dbReference type="Proteomes" id="UP001652625">
    <property type="component" value="Chromosome 05"/>
</dbReference>
<feature type="transmembrane region" description="Helical" evidence="4">
    <location>
        <begin position="6"/>
        <end position="23"/>
    </location>
</feature>
<reference evidence="7" key="1">
    <citation type="submission" date="2025-08" db="UniProtKB">
        <authorList>
            <consortium name="RefSeq"/>
        </authorList>
    </citation>
    <scope>IDENTIFICATION</scope>
</reference>
<dbReference type="GeneID" id="136080802"/>
<evidence type="ECO:0000256" key="2">
    <source>
        <dbReference type="ARBA" id="ARBA00023157"/>
    </source>
</evidence>